<dbReference type="RefSeq" id="WP_202011695.1">
    <property type="nucleotide sequence ID" value="NZ_JAERRB010000005.1"/>
</dbReference>
<dbReference type="PANTHER" id="PTHR48069">
    <property type="entry name" value="DIHYDROFOLATE REDUCTASE"/>
    <property type="match status" value="1"/>
</dbReference>
<dbReference type="Pfam" id="PF00186">
    <property type="entry name" value="DHFR_1"/>
    <property type="match status" value="1"/>
</dbReference>
<keyword evidence="4 8" id="KW-0554">One-carbon metabolism</keyword>
<dbReference type="EC" id="1.5.1.3" evidence="3 8"/>
<keyword evidence="5 8" id="KW-0521">NADP</keyword>
<dbReference type="EMBL" id="JAERRB010000005">
    <property type="protein sequence ID" value="MBL0742939.1"/>
    <property type="molecule type" value="Genomic_DNA"/>
</dbReference>
<proteinExistence type="inferred from homology"/>
<dbReference type="Gene3D" id="3.40.430.10">
    <property type="entry name" value="Dihydrofolate Reductase, subunit A"/>
    <property type="match status" value="1"/>
</dbReference>
<keyword evidence="6 8" id="KW-0560">Oxidoreductase</keyword>
<dbReference type="PIRSF" id="PIRSF000194">
    <property type="entry name" value="DHFR"/>
    <property type="match status" value="1"/>
</dbReference>
<evidence type="ECO:0000256" key="4">
    <source>
        <dbReference type="ARBA" id="ARBA00022563"/>
    </source>
</evidence>
<evidence type="ECO:0000256" key="3">
    <source>
        <dbReference type="ARBA" id="ARBA00012856"/>
    </source>
</evidence>
<comment type="catalytic activity">
    <reaction evidence="8">
        <text>(6S)-5,6,7,8-tetrahydrofolate + NADP(+) = 7,8-dihydrofolate + NADPH + H(+)</text>
        <dbReference type="Rhea" id="RHEA:15009"/>
        <dbReference type="ChEBI" id="CHEBI:15378"/>
        <dbReference type="ChEBI" id="CHEBI:57451"/>
        <dbReference type="ChEBI" id="CHEBI:57453"/>
        <dbReference type="ChEBI" id="CHEBI:57783"/>
        <dbReference type="ChEBI" id="CHEBI:58349"/>
        <dbReference type="EC" id="1.5.1.3"/>
    </reaction>
</comment>
<evidence type="ECO:0000256" key="7">
    <source>
        <dbReference type="ARBA" id="ARBA00025067"/>
    </source>
</evidence>
<protein>
    <recommendedName>
        <fullName evidence="3 8">Dihydrofolate reductase</fullName>
        <ecNumber evidence="3 8">1.5.1.3</ecNumber>
    </recommendedName>
</protein>
<dbReference type="PROSITE" id="PS51330">
    <property type="entry name" value="DHFR_2"/>
    <property type="match status" value="1"/>
</dbReference>
<dbReference type="Proteomes" id="UP000613030">
    <property type="component" value="Unassembled WGS sequence"/>
</dbReference>
<dbReference type="CDD" id="cd00209">
    <property type="entry name" value="DHFR"/>
    <property type="match status" value="1"/>
</dbReference>
<dbReference type="PRINTS" id="PR00070">
    <property type="entry name" value="DHFR"/>
</dbReference>
<dbReference type="InterPro" id="IPR012259">
    <property type="entry name" value="DHFR"/>
</dbReference>
<dbReference type="SUPFAM" id="SSF53597">
    <property type="entry name" value="Dihydrofolate reductase-like"/>
    <property type="match status" value="1"/>
</dbReference>
<reference evidence="10 11" key="1">
    <citation type="submission" date="2021-01" db="EMBL/GenBank/DDBJ databases">
        <title>Chryseolinea sp. Jin1 Genome sequencing and assembly.</title>
        <authorList>
            <person name="Kim I."/>
        </authorList>
    </citation>
    <scope>NUCLEOTIDE SEQUENCE [LARGE SCALE GENOMIC DNA]</scope>
    <source>
        <strain evidence="10 11">Jin1</strain>
    </source>
</reference>
<organism evidence="10 11">
    <name type="scientific">Chryseolinea lacunae</name>
    <dbReference type="NCBI Taxonomy" id="2801331"/>
    <lineage>
        <taxon>Bacteria</taxon>
        <taxon>Pseudomonadati</taxon>
        <taxon>Bacteroidota</taxon>
        <taxon>Cytophagia</taxon>
        <taxon>Cytophagales</taxon>
        <taxon>Fulvivirgaceae</taxon>
        <taxon>Chryseolinea</taxon>
    </lineage>
</organism>
<accession>A0ABS1KU92</accession>
<evidence type="ECO:0000256" key="1">
    <source>
        <dbReference type="ARBA" id="ARBA00004903"/>
    </source>
</evidence>
<comment type="similarity">
    <text evidence="2 8">Belongs to the dihydrofolate reductase family.</text>
</comment>
<comment type="function">
    <text evidence="7 8">Key enzyme in folate metabolism. Catalyzes an essential reaction for de novo glycine and purine synthesis, and for DNA precursor synthesis.</text>
</comment>
<comment type="caution">
    <text evidence="10">The sequence shown here is derived from an EMBL/GenBank/DDBJ whole genome shotgun (WGS) entry which is preliminary data.</text>
</comment>
<evidence type="ECO:0000259" key="9">
    <source>
        <dbReference type="PROSITE" id="PS51330"/>
    </source>
</evidence>
<evidence type="ECO:0000256" key="6">
    <source>
        <dbReference type="ARBA" id="ARBA00023002"/>
    </source>
</evidence>
<dbReference type="PANTHER" id="PTHR48069:SF3">
    <property type="entry name" value="DIHYDROFOLATE REDUCTASE"/>
    <property type="match status" value="1"/>
</dbReference>
<feature type="domain" description="DHFR" evidence="9">
    <location>
        <begin position="2"/>
        <end position="165"/>
    </location>
</feature>
<evidence type="ECO:0000313" key="10">
    <source>
        <dbReference type="EMBL" id="MBL0742939.1"/>
    </source>
</evidence>
<comment type="pathway">
    <text evidence="1 8">Cofactor biosynthesis; tetrahydrofolate biosynthesis; 5,6,7,8-tetrahydrofolate from 7,8-dihydrofolate: step 1/1.</text>
</comment>
<evidence type="ECO:0000256" key="8">
    <source>
        <dbReference type="PIRNR" id="PIRNR000194"/>
    </source>
</evidence>
<evidence type="ECO:0000256" key="5">
    <source>
        <dbReference type="ARBA" id="ARBA00022857"/>
    </source>
</evidence>
<gene>
    <name evidence="10" type="ORF">JI741_17050</name>
</gene>
<name>A0ABS1KU92_9BACT</name>
<sequence length="170" mass="19251">MIISLIAAMAQNHTIGKNNDLPWRLPDDMKFFMDTTKGHHTIMGRKNYDSIPEKFRPLPNRTNIVVTRQLGFKAPGCLVVHSLEKALEIAENNGEREVFMIGGAEIYSASLPLADRLYLTEIHAVIDGDTFFPAFAPTAWKETSRIKHASDSRHQHAFDFVTYDRTPPKV</sequence>
<evidence type="ECO:0000256" key="2">
    <source>
        <dbReference type="ARBA" id="ARBA00009539"/>
    </source>
</evidence>
<evidence type="ECO:0000313" key="11">
    <source>
        <dbReference type="Proteomes" id="UP000613030"/>
    </source>
</evidence>
<dbReference type="InterPro" id="IPR024072">
    <property type="entry name" value="DHFR-like_dom_sf"/>
</dbReference>
<dbReference type="InterPro" id="IPR001796">
    <property type="entry name" value="DHFR_dom"/>
</dbReference>
<keyword evidence="11" id="KW-1185">Reference proteome</keyword>